<proteinExistence type="predicted"/>
<organism evidence="2 3">
    <name type="scientific">Dyadobacter helix</name>
    <dbReference type="NCBI Taxonomy" id="2822344"/>
    <lineage>
        <taxon>Bacteria</taxon>
        <taxon>Pseudomonadati</taxon>
        <taxon>Bacteroidota</taxon>
        <taxon>Cytophagia</taxon>
        <taxon>Cytophagales</taxon>
        <taxon>Spirosomataceae</taxon>
        <taxon>Dyadobacter</taxon>
    </lineage>
</organism>
<feature type="signal peptide" evidence="1">
    <location>
        <begin position="1"/>
        <end position="20"/>
    </location>
</feature>
<feature type="chain" id="PRO_5037824385" description="Lipoprotein" evidence="1">
    <location>
        <begin position="21"/>
        <end position="196"/>
    </location>
</feature>
<sequence length="196" mass="21943">MKYRFLLHTAILFASLYLLTGCQTKTSDEPDTVSDSIAIANPTQEELNSDQSALLQEILGSSSEGVLRGITFGDPISKVKATETYEMFEELPDHLGYTHETAQLETIDIQYFLTKENTVNKIAVDVYLNSDAATRQLWQTGQSHFTEKYGTAQGDKKLLTWNKNSVKIRMEDVSQGKDFGLKFEFTPTDKNALAAN</sequence>
<comment type="caution">
    <text evidence="2">The sequence shown here is derived from an EMBL/GenBank/DDBJ whole genome shotgun (WGS) entry which is preliminary data.</text>
</comment>
<name>A0A916J797_9BACT</name>
<evidence type="ECO:0000313" key="3">
    <source>
        <dbReference type="Proteomes" id="UP000680038"/>
    </source>
</evidence>
<keyword evidence="1" id="KW-0732">Signal</keyword>
<gene>
    <name evidence="2" type="ORF">DYBT9275_00347</name>
</gene>
<evidence type="ECO:0008006" key="4">
    <source>
        <dbReference type="Google" id="ProtNLM"/>
    </source>
</evidence>
<accession>A0A916J797</accession>
<keyword evidence="3" id="KW-1185">Reference proteome</keyword>
<dbReference type="EMBL" id="CAJRAF010000001">
    <property type="protein sequence ID" value="CAG4989694.1"/>
    <property type="molecule type" value="Genomic_DNA"/>
</dbReference>
<evidence type="ECO:0000313" key="2">
    <source>
        <dbReference type="EMBL" id="CAG4989694.1"/>
    </source>
</evidence>
<dbReference type="Proteomes" id="UP000680038">
    <property type="component" value="Unassembled WGS sequence"/>
</dbReference>
<protein>
    <recommendedName>
        <fullName evidence="4">Lipoprotein</fullName>
    </recommendedName>
</protein>
<dbReference type="PROSITE" id="PS51257">
    <property type="entry name" value="PROKAR_LIPOPROTEIN"/>
    <property type="match status" value="1"/>
</dbReference>
<evidence type="ECO:0000256" key="1">
    <source>
        <dbReference type="SAM" id="SignalP"/>
    </source>
</evidence>
<reference evidence="2" key="1">
    <citation type="submission" date="2021-04" db="EMBL/GenBank/DDBJ databases">
        <authorList>
            <person name="Rodrigo-Torres L."/>
            <person name="Arahal R. D."/>
            <person name="Lucena T."/>
        </authorList>
    </citation>
    <scope>NUCLEOTIDE SEQUENCE</scope>
    <source>
        <strain evidence="2">CECT 9275</strain>
    </source>
</reference>
<dbReference type="AlphaFoldDB" id="A0A916J797"/>